<proteinExistence type="predicted"/>
<keyword evidence="1" id="KW-1133">Transmembrane helix</keyword>
<gene>
    <name evidence="2" type="ORF">TCLT_LOCUS3650</name>
</gene>
<keyword evidence="3" id="KW-1185">Reference proteome</keyword>
<reference evidence="4" key="1">
    <citation type="submission" date="2017-02" db="UniProtKB">
        <authorList>
            <consortium name="WormBaseParasite"/>
        </authorList>
    </citation>
    <scope>IDENTIFICATION</scope>
</reference>
<reference evidence="2 3" key="2">
    <citation type="submission" date="2018-11" db="EMBL/GenBank/DDBJ databases">
        <authorList>
            <consortium name="Pathogen Informatics"/>
        </authorList>
    </citation>
    <scope>NUCLEOTIDE SEQUENCE [LARGE SCALE GENOMIC DNA]</scope>
</reference>
<sequence length="149" mass="16586">MKPKCECVFVYYTLHARSSTSAVDITLCLTRSCKQMISLQATKIMIKEMKESNGFLKVANDGKIGSNSVETNNMMLNKPTMGVREDCSTIYFITEFGSFATLKMTDGELVESDCNGILAENSRKHTFQIAVMIGCLIGFSGLTYIFCRK</sequence>
<organism evidence="4">
    <name type="scientific">Thelazia callipaeda</name>
    <name type="common">Oriental eyeworm</name>
    <name type="synonym">Parasitic nematode</name>
    <dbReference type="NCBI Taxonomy" id="103827"/>
    <lineage>
        <taxon>Eukaryota</taxon>
        <taxon>Metazoa</taxon>
        <taxon>Ecdysozoa</taxon>
        <taxon>Nematoda</taxon>
        <taxon>Chromadorea</taxon>
        <taxon>Rhabditida</taxon>
        <taxon>Spirurina</taxon>
        <taxon>Spiruromorpha</taxon>
        <taxon>Thelazioidea</taxon>
        <taxon>Thelaziidae</taxon>
        <taxon>Thelazia</taxon>
    </lineage>
</organism>
<dbReference type="WBParaSite" id="TCLT_0000366101-mRNA-1">
    <property type="protein sequence ID" value="TCLT_0000366101-mRNA-1"/>
    <property type="gene ID" value="TCLT_0000366101"/>
</dbReference>
<protein>
    <submittedName>
        <fullName evidence="4">Profilin</fullName>
    </submittedName>
</protein>
<dbReference type="Proteomes" id="UP000276776">
    <property type="component" value="Unassembled WGS sequence"/>
</dbReference>
<feature type="transmembrane region" description="Helical" evidence="1">
    <location>
        <begin position="127"/>
        <end position="147"/>
    </location>
</feature>
<keyword evidence="1" id="KW-0472">Membrane</keyword>
<dbReference type="EMBL" id="UYYF01002121">
    <property type="protein sequence ID" value="VDN00300.1"/>
    <property type="molecule type" value="Genomic_DNA"/>
</dbReference>
<accession>A0A0N5CTU9</accession>
<name>A0A0N5CTU9_THECL</name>
<evidence type="ECO:0000313" key="4">
    <source>
        <dbReference type="WBParaSite" id="TCLT_0000366101-mRNA-1"/>
    </source>
</evidence>
<evidence type="ECO:0000256" key="1">
    <source>
        <dbReference type="SAM" id="Phobius"/>
    </source>
</evidence>
<evidence type="ECO:0000313" key="2">
    <source>
        <dbReference type="EMBL" id="VDN00300.1"/>
    </source>
</evidence>
<evidence type="ECO:0000313" key="3">
    <source>
        <dbReference type="Proteomes" id="UP000276776"/>
    </source>
</evidence>
<keyword evidence="1" id="KW-0812">Transmembrane</keyword>
<dbReference type="AlphaFoldDB" id="A0A0N5CTU9"/>